<keyword evidence="7" id="KW-1185">Reference proteome</keyword>
<evidence type="ECO:0000256" key="1">
    <source>
        <dbReference type="ARBA" id="ARBA00004167"/>
    </source>
</evidence>
<dbReference type="InterPro" id="IPR051045">
    <property type="entry name" value="TonB-dependent_transducer"/>
</dbReference>
<evidence type="ECO:0000256" key="3">
    <source>
        <dbReference type="ARBA" id="ARBA00022989"/>
    </source>
</evidence>
<dbReference type="SUPFAM" id="SSF74653">
    <property type="entry name" value="TolA/TonB C-terminal domain"/>
    <property type="match status" value="2"/>
</dbReference>
<keyword evidence="4" id="KW-0472">Membrane</keyword>
<proteinExistence type="predicted"/>
<evidence type="ECO:0000256" key="5">
    <source>
        <dbReference type="SAM" id="SignalP"/>
    </source>
</evidence>
<protein>
    <submittedName>
        <fullName evidence="6">TonB family protein</fullName>
    </submittedName>
</protein>
<comment type="caution">
    <text evidence="6">The sequence shown here is derived from an EMBL/GenBank/DDBJ whole genome shotgun (WGS) entry which is preliminary data.</text>
</comment>
<keyword evidence="3" id="KW-1133">Transmembrane helix</keyword>
<gene>
    <name evidence="6" type="ORF">D7V32_03905</name>
</gene>
<dbReference type="GO" id="GO:0098797">
    <property type="term" value="C:plasma membrane protein complex"/>
    <property type="evidence" value="ECO:0007669"/>
    <property type="project" value="TreeGrafter"/>
</dbReference>
<evidence type="ECO:0000256" key="2">
    <source>
        <dbReference type="ARBA" id="ARBA00022692"/>
    </source>
</evidence>
<dbReference type="AlphaFoldDB" id="A0A3A8EEE9"/>
<dbReference type="Proteomes" id="UP000282388">
    <property type="component" value="Unassembled WGS sequence"/>
</dbReference>
<keyword evidence="2" id="KW-0812">Transmembrane</keyword>
<dbReference type="PANTHER" id="PTHR33446:SF2">
    <property type="entry name" value="PROTEIN TONB"/>
    <property type="match status" value="1"/>
</dbReference>
<comment type="subcellular location">
    <subcellularLocation>
        <location evidence="1">Membrane</location>
        <topology evidence="1">Single-pass membrane protein</topology>
    </subcellularLocation>
</comment>
<dbReference type="RefSeq" id="WP_120401612.1">
    <property type="nucleotide sequence ID" value="NZ_RAXV01000005.1"/>
</dbReference>
<dbReference type="Gene3D" id="3.30.1150.10">
    <property type="match status" value="1"/>
</dbReference>
<feature type="chain" id="PRO_5017463666" evidence="5">
    <location>
        <begin position="18"/>
        <end position="246"/>
    </location>
</feature>
<dbReference type="NCBIfam" id="TIGR01352">
    <property type="entry name" value="tonB_Cterm"/>
    <property type="match status" value="1"/>
</dbReference>
<dbReference type="PANTHER" id="PTHR33446">
    <property type="entry name" value="PROTEIN TONB-RELATED"/>
    <property type="match status" value="1"/>
</dbReference>
<evidence type="ECO:0000256" key="4">
    <source>
        <dbReference type="ARBA" id="ARBA00023136"/>
    </source>
</evidence>
<accession>A0A3A8EEE9</accession>
<organism evidence="6 7">
    <name type="scientific">Acinetobacter tianfuensis</name>
    <dbReference type="NCBI Taxonomy" id="2419603"/>
    <lineage>
        <taxon>Bacteria</taxon>
        <taxon>Pseudomonadati</taxon>
        <taxon>Pseudomonadota</taxon>
        <taxon>Gammaproteobacteria</taxon>
        <taxon>Moraxellales</taxon>
        <taxon>Moraxellaceae</taxon>
        <taxon>Acinetobacter</taxon>
    </lineage>
</organism>
<dbReference type="GO" id="GO:0031992">
    <property type="term" value="F:energy transducer activity"/>
    <property type="evidence" value="ECO:0007669"/>
    <property type="project" value="TreeGrafter"/>
</dbReference>
<dbReference type="OrthoDB" id="6712115at2"/>
<dbReference type="EMBL" id="RAXV01000005">
    <property type="protein sequence ID" value="RKG33277.1"/>
    <property type="molecule type" value="Genomic_DNA"/>
</dbReference>
<sequence length="246" mass="27631">MKKILCLSVLMSLPLSAAYSAPSKKVHQLPAQTIDVVPAHLTTRLQWSEFPQPNYSKDDLKGKNRAAIIRVFADAEGEVQEATVEESTGLKNLDQILLRAVEKAEVKPHLQDGKAVAQIGYQAFNLKLSNAEKACEYSFDSKIWQAQQQAKKTAFKYQSQPALDLNSEQLNGHNRQVKFSFKADKKGNVKKVKIKQGSGIYALDQHIVQSVMDSKISVKRTASTLWMYKKSSFKDEIQFKLNACQK</sequence>
<name>A0A3A8EEE9_9GAMM</name>
<reference evidence="6 7" key="1">
    <citation type="submission" date="2018-09" db="EMBL/GenBank/DDBJ databases">
        <title>The draft genome of Acinetobacter spp. strains.</title>
        <authorList>
            <person name="Qin J."/>
            <person name="Feng Y."/>
            <person name="Zong Z."/>
        </authorList>
    </citation>
    <scope>NUCLEOTIDE SEQUENCE [LARGE SCALE GENOMIC DNA]</scope>
    <source>
        <strain evidence="6 7">WCHAc060012</strain>
    </source>
</reference>
<dbReference type="InterPro" id="IPR006260">
    <property type="entry name" value="TonB/TolA_C"/>
</dbReference>
<feature type="signal peptide" evidence="5">
    <location>
        <begin position="1"/>
        <end position="17"/>
    </location>
</feature>
<keyword evidence="5" id="KW-0732">Signal</keyword>
<evidence type="ECO:0000313" key="6">
    <source>
        <dbReference type="EMBL" id="RKG33277.1"/>
    </source>
</evidence>
<evidence type="ECO:0000313" key="7">
    <source>
        <dbReference type="Proteomes" id="UP000282388"/>
    </source>
</evidence>